<dbReference type="EMBL" id="LGSR01000002">
    <property type="protein sequence ID" value="KOS23078.1"/>
    <property type="molecule type" value="Genomic_DNA"/>
</dbReference>
<proteinExistence type="inferred from homology"/>
<protein>
    <submittedName>
        <fullName evidence="6">Complex I intermediate-associated protein 84</fullName>
    </submittedName>
</protein>
<evidence type="ECO:0000313" key="7">
    <source>
        <dbReference type="Proteomes" id="UP000053831"/>
    </source>
</evidence>
<organism evidence="6 7">
    <name type="scientific">Escovopsis weberi</name>
    <dbReference type="NCBI Taxonomy" id="150374"/>
    <lineage>
        <taxon>Eukaryota</taxon>
        <taxon>Fungi</taxon>
        <taxon>Dikarya</taxon>
        <taxon>Ascomycota</taxon>
        <taxon>Pezizomycotina</taxon>
        <taxon>Sordariomycetes</taxon>
        <taxon>Hypocreomycetidae</taxon>
        <taxon>Hypocreales</taxon>
        <taxon>Hypocreaceae</taxon>
        <taxon>Escovopsis</taxon>
    </lineage>
</organism>
<comment type="caution">
    <text evidence="6">The sequence shown here is derived from an EMBL/GenBank/DDBJ whole genome shotgun (WGS) entry which is preliminary data.</text>
</comment>
<evidence type="ECO:0000313" key="6">
    <source>
        <dbReference type="EMBL" id="KOS23078.1"/>
    </source>
</evidence>
<evidence type="ECO:0000256" key="3">
    <source>
        <dbReference type="ARBA" id="ARBA00044493"/>
    </source>
</evidence>
<evidence type="ECO:0000256" key="4">
    <source>
        <dbReference type="ARBA" id="ARBA00044511"/>
    </source>
</evidence>
<dbReference type="PANTHER" id="PTHR47447:SF23">
    <property type="entry name" value="PENTACOTRIPEPTIDE-REPEAT REGION OF PRORP DOMAIN-CONTAINING PROTEIN"/>
    <property type="match status" value="1"/>
</dbReference>
<feature type="compositionally biased region" description="Low complexity" evidence="5">
    <location>
        <begin position="15"/>
        <end position="33"/>
    </location>
</feature>
<evidence type="ECO:0000256" key="2">
    <source>
        <dbReference type="ARBA" id="ARBA00022737"/>
    </source>
</evidence>
<accession>A0A0M8N1B2</accession>
<dbReference type="Pfam" id="PF01535">
    <property type="entry name" value="PPR"/>
    <property type="match status" value="1"/>
</dbReference>
<feature type="compositionally biased region" description="Low complexity" evidence="5">
    <location>
        <begin position="47"/>
        <end position="60"/>
    </location>
</feature>
<gene>
    <name evidence="6" type="ORF">ESCO_003544</name>
</gene>
<evidence type="ECO:0000256" key="5">
    <source>
        <dbReference type="SAM" id="MobiDB-lite"/>
    </source>
</evidence>
<dbReference type="Proteomes" id="UP000053831">
    <property type="component" value="Unassembled WGS sequence"/>
</dbReference>
<sequence length="808" mass="91992">MRANLARHGRRLHLAARQTRAASTSSCAAYAAPSRRRRDPPLPLPSPASVSVSAPAPSSCPRTFRRTFLDGIFEKPPREVRAPEYEPGWMQIMVWRSRMLEHVRPQSRKELRDAWKRLMEFKLRHRAPLNSTQALQCRRLLEYLVESTEAGDAELSGNEISMARQILVDIEPYERTQNHLDFAKTLHDVWAQGRYARAPRSQALPWGFLVRAMCQYGGSREGLRLFLSKWTEPEYAAYLADKDGSLLEAVARGLAREGMEEELLELARHVEGQGESCRPEIQAIMVEFYAQRDRVAETQHWFDKFPLPRPEVFRTVASFAMRNNLQQWVADILLQHGQMLPRKKHWDVLFQAILITGRGLEEVDTLMSHMMHRQVGIVPDIATINGLLGVAAEARDAPLAEEILALAASKDIAPDGETFLILMRLRLRTGDLAAFKAAHDQVKHLAPWTEYVKEGLYADYRTLTNEYLAALCAQSRPDFKYISSLLESIEEEQLRLAPATVATLCLRFLENDQHFEVMDLLAAHSFLYSEAEREVVQDAFIGFCLAPATSTNRAWGAYQLLYQFFQDTSPDKRIELMDGFFARRRPDMAAQVFGHMRAHRNKSFHPRLGTYVRCLEGFARNPDPDGLDMVHNMLKMDVSVQPTTRLYTALMLAYTACGRPLLALDFWHEITQSRTGPSYESLEAVFWALERKPGGHAKARDLWDRIERMDLELTPGVYNAYIGAVAGNGNEKEVRGLVAKMAHAVGSEPDAMTLGIAYNALPTRELQAGFEEWAKPRYREAWADLLKIGRHLTEYSLCQFLIQRPLKA</sequence>
<keyword evidence="7" id="KW-1185">Reference proteome</keyword>
<comment type="function">
    <text evidence="3">Regulates mitochondrial small subunit maturation by controlling 15S rRNA 5'-end processing. Localizes to the 5' precursor of the 15S rRNA in a position that is subsequently occupied by mS47 in the mature yeast mtSSU. Uses structure and sequence-specific RNA recognition, binding to a single-stranded region of the precursor and specifically recognizing bases -6 to -1. The exchange of Ccm1 for mS47 is coupled to the irreversible removal of precursor rRNA that is accompanied by conformational changes of the mitoribosomal proteins uS5m and mS26. These conformational changes signal completion of 5'-end rRNA processing through protection of the mature 5'-end of the 15S rRNA and stabilization of mS47. The removal of the 5' precursor together with the dissociation of Ccm1 may be catalyzed by the 5'-3' exoribonuclease Pet127. Involved in the specific removal of group I introns in mitochondrial encoded transcripts.</text>
</comment>
<dbReference type="InterPro" id="IPR011990">
    <property type="entry name" value="TPR-like_helical_dom_sf"/>
</dbReference>
<dbReference type="InterPro" id="IPR002885">
    <property type="entry name" value="PPR_rpt"/>
</dbReference>
<feature type="compositionally biased region" description="Basic residues" evidence="5">
    <location>
        <begin position="1"/>
        <end position="14"/>
    </location>
</feature>
<keyword evidence="2" id="KW-0677">Repeat</keyword>
<dbReference type="PANTHER" id="PTHR47447">
    <property type="entry name" value="OS03G0856100 PROTEIN"/>
    <property type="match status" value="1"/>
</dbReference>
<evidence type="ECO:0000256" key="1">
    <source>
        <dbReference type="ARBA" id="ARBA00006192"/>
    </source>
</evidence>
<feature type="region of interest" description="Disordered" evidence="5">
    <location>
        <begin position="1"/>
        <end position="60"/>
    </location>
</feature>
<name>A0A0M8N1B2_ESCWE</name>
<dbReference type="STRING" id="150374.A0A0M8N1B2"/>
<dbReference type="AlphaFoldDB" id="A0A0M8N1B2"/>
<reference evidence="6 7" key="1">
    <citation type="submission" date="2015-07" db="EMBL/GenBank/DDBJ databases">
        <title>The genome of the fungus Escovopsis weberi, a specialized disease agent of ant agriculture.</title>
        <authorList>
            <person name="de Man T.J."/>
            <person name="Stajich J.E."/>
            <person name="Kubicek C.P."/>
            <person name="Chenthamara K."/>
            <person name="Atanasova L."/>
            <person name="Druzhinina I.S."/>
            <person name="Birnbaum S."/>
            <person name="Barribeau S.M."/>
            <person name="Teiling C."/>
            <person name="Suen G."/>
            <person name="Currie C."/>
            <person name="Gerardo N.M."/>
        </authorList>
    </citation>
    <scope>NUCLEOTIDE SEQUENCE [LARGE SCALE GENOMIC DNA]</scope>
</reference>
<dbReference type="OrthoDB" id="185373at2759"/>
<comment type="subunit">
    <text evidence="4">Binds to mitochondrial small subunit 15S rRNA.</text>
</comment>
<comment type="similarity">
    <text evidence="1">Belongs to the CCM1 family.</text>
</comment>
<dbReference type="Gene3D" id="1.25.40.10">
    <property type="entry name" value="Tetratricopeptide repeat domain"/>
    <property type="match status" value="2"/>
</dbReference>